<keyword evidence="8" id="KW-0862">Zinc</keyword>
<dbReference type="AlphaFoldDB" id="A0A3A3GA65"/>
<evidence type="ECO:0000256" key="1">
    <source>
        <dbReference type="ARBA" id="ARBA00001947"/>
    </source>
</evidence>
<dbReference type="EMBL" id="QYZD01000056">
    <property type="protein sequence ID" value="RJG16937.1"/>
    <property type="molecule type" value="Genomic_DNA"/>
</dbReference>
<evidence type="ECO:0000256" key="7">
    <source>
        <dbReference type="ARBA" id="ARBA00022801"/>
    </source>
</evidence>
<feature type="transmembrane region" description="Helical" evidence="12">
    <location>
        <begin position="154"/>
        <end position="174"/>
    </location>
</feature>
<feature type="domain" description="Peptidase M50" evidence="13">
    <location>
        <begin position="31"/>
        <end position="98"/>
    </location>
</feature>
<dbReference type="GO" id="GO:0006508">
    <property type="term" value="P:proteolysis"/>
    <property type="evidence" value="ECO:0007669"/>
    <property type="project" value="UniProtKB-KW"/>
</dbReference>
<keyword evidence="4 14" id="KW-0645">Protease</keyword>
<protein>
    <submittedName>
        <fullName evidence="14">Zn-dependent protease</fullName>
    </submittedName>
</protein>
<dbReference type="GO" id="GO:0008237">
    <property type="term" value="F:metallopeptidase activity"/>
    <property type="evidence" value="ECO:0007669"/>
    <property type="project" value="UniProtKB-KW"/>
</dbReference>
<evidence type="ECO:0000256" key="9">
    <source>
        <dbReference type="ARBA" id="ARBA00022989"/>
    </source>
</evidence>
<proteinExistence type="inferred from homology"/>
<evidence type="ECO:0000256" key="3">
    <source>
        <dbReference type="ARBA" id="ARBA00007931"/>
    </source>
</evidence>
<evidence type="ECO:0000313" key="14">
    <source>
        <dbReference type="EMBL" id="RJG16937.1"/>
    </source>
</evidence>
<dbReference type="CDD" id="cd06161">
    <property type="entry name" value="S2P-M50_SpoIVFB"/>
    <property type="match status" value="1"/>
</dbReference>
<evidence type="ECO:0000256" key="11">
    <source>
        <dbReference type="ARBA" id="ARBA00023136"/>
    </source>
</evidence>
<keyword evidence="9 12" id="KW-1133">Transmembrane helix</keyword>
<evidence type="ECO:0000256" key="4">
    <source>
        <dbReference type="ARBA" id="ARBA00022670"/>
    </source>
</evidence>
<dbReference type="Proteomes" id="UP000266177">
    <property type="component" value="Unassembled WGS sequence"/>
</dbReference>
<dbReference type="GO" id="GO:0016020">
    <property type="term" value="C:membrane"/>
    <property type="evidence" value="ECO:0007669"/>
    <property type="project" value="UniProtKB-SubCell"/>
</dbReference>
<keyword evidence="10" id="KW-0482">Metalloprotease</keyword>
<keyword evidence="11 12" id="KW-0472">Membrane</keyword>
<reference evidence="14 15" key="1">
    <citation type="submission" date="2018-09" db="EMBL/GenBank/DDBJ databases">
        <title>Paenibacillus SK2017-BO5.</title>
        <authorList>
            <person name="Piskunova J.V."/>
            <person name="Dubiley S.A."/>
            <person name="Severinov K.V."/>
        </authorList>
    </citation>
    <scope>NUCLEOTIDE SEQUENCE [LARGE SCALE GENOMIC DNA]</scope>
    <source>
        <strain evidence="14 15">BO5</strain>
    </source>
</reference>
<dbReference type="PANTHER" id="PTHR39188:SF3">
    <property type="entry name" value="STAGE IV SPORULATION PROTEIN FB"/>
    <property type="match status" value="1"/>
</dbReference>
<gene>
    <name evidence="14" type="ORF">DQX05_28595</name>
</gene>
<comment type="similarity">
    <text evidence="3">Belongs to the peptidase M50B family.</text>
</comment>
<evidence type="ECO:0000256" key="2">
    <source>
        <dbReference type="ARBA" id="ARBA00004141"/>
    </source>
</evidence>
<evidence type="ECO:0000259" key="13">
    <source>
        <dbReference type="Pfam" id="PF02163"/>
    </source>
</evidence>
<dbReference type="PANTHER" id="PTHR39188">
    <property type="entry name" value="MEMBRANE-ASSOCIATED ZINC METALLOPROTEASE M50B"/>
    <property type="match status" value="1"/>
</dbReference>
<evidence type="ECO:0000256" key="6">
    <source>
        <dbReference type="ARBA" id="ARBA00022723"/>
    </source>
</evidence>
<keyword evidence="6" id="KW-0479">Metal-binding</keyword>
<dbReference type="InterPro" id="IPR008915">
    <property type="entry name" value="Peptidase_M50"/>
</dbReference>
<comment type="subcellular location">
    <subcellularLocation>
        <location evidence="2">Membrane</location>
        <topology evidence="2">Multi-pass membrane protein</topology>
    </subcellularLocation>
</comment>
<evidence type="ECO:0000256" key="5">
    <source>
        <dbReference type="ARBA" id="ARBA00022692"/>
    </source>
</evidence>
<comment type="cofactor">
    <cofactor evidence="1">
        <name>Zn(2+)</name>
        <dbReference type="ChEBI" id="CHEBI:29105"/>
    </cofactor>
</comment>
<dbReference type="GO" id="GO:0046872">
    <property type="term" value="F:metal ion binding"/>
    <property type="evidence" value="ECO:0007669"/>
    <property type="project" value="UniProtKB-KW"/>
</dbReference>
<keyword evidence="7" id="KW-0378">Hydrolase</keyword>
<dbReference type="Pfam" id="PF02163">
    <property type="entry name" value="Peptidase_M50"/>
    <property type="match status" value="1"/>
</dbReference>
<dbReference type="OrthoDB" id="166377at2"/>
<feature type="transmembrane region" description="Helical" evidence="12">
    <location>
        <begin position="14"/>
        <end position="40"/>
    </location>
</feature>
<accession>A0A3A3GA65</accession>
<evidence type="ECO:0000256" key="8">
    <source>
        <dbReference type="ARBA" id="ARBA00022833"/>
    </source>
</evidence>
<sequence>MIKWGGTVYTLHPLFILLLAMAAVTGYILELLTLFVIVIVHEMGHVTVARMFGWTITEVKLLPFGGVAETEDGSLAPAWQEWLVMAAGPLQNGIMIGLALLFEQWGWWGSAWTDDFIRANAFIGLFNLLPVLPLDGGRMLQAAASLWFSYYKTLLIGARVSMAVSAAIAVYSVIPLFTGGKVNLNLLMLGLFLLWSNWEEWKNVPYRFLRFLMARPARLRKWERSGCLGRPIVAEKGWPLSGLLRLLRRDEYHFIYVMDPEGAIKRIIPEQRAIDAYFDEPGGQRK</sequence>
<name>A0A3A3GA65_PANTH</name>
<keyword evidence="5 12" id="KW-0812">Transmembrane</keyword>
<evidence type="ECO:0000256" key="10">
    <source>
        <dbReference type="ARBA" id="ARBA00023049"/>
    </source>
</evidence>
<evidence type="ECO:0000313" key="15">
    <source>
        <dbReference type="Proteomes" id="UP000266177"/>
    </source>
</evidence>
<dbReference type="RefSeq" id="WP_119796661.1">
    <property type="nucleotide sequence ID" value="NZ_QYZD01000056.1"/>
</dbReference>
<comment type="caution">
    <text evidence="14">The sequence shown here is derived from an EMBL/GenBank/DDBJ whole genome shotgun (WGS) entry which is preliminary data.</text>
</comment>
<organism evidence="14 15">
    <name type="scientific">Paenibacillus thiaminolyticus</name>
    <name type="common">Bacillus thiaminolyticus</name>
    <dbReference type="NCBI Taxonomy" id="49283"/>
    <lineage>
        <taxon>Bacteria</taxon>
        <taxon>Bacillati</taxon>
        <taxon>Bacillota</taxon>
        <taxon>Bacilli</taxon>
        <taxon>Bacillales</taxon>
        <taxon>Paenibacillaceae</taxon>
        <taxon>Paenibacillus</taxon>
    </lineage>
</organism>
<evidence type="ECO:0000256" key="12">
    <source>
        <dbReference type="SAM" id="Phobius"/>
    </source>
</evidence>